<dbReference type="InterPro" id="IPR053939">
    <property type="entry name" value="UTP25_C"/>
</dbReference>
<feature type="region of interest" description="Disordered" evidence="4">
    <location>
        <begin position="72"/>
        <end position="107"/>
    </location>
</feature>
<feature type="compositionally biased region" description="Acidic residues" evidence="4">
    <location>
        <begin position="82"/>
        <end position="92"/>
    </location>
</feature>
<dbReference type="Gramene" id="Bo2g048310.1">
    <property type="protein sequence ID" value="Bo2g048310.1"/>
    <property type="gene ID" value="Bo2g048310"/>
</dbReference>
<dbReference type="AlphaFoldDB" id="A0A0D3AMX1"/>
<evidence type="ECO:0000259" key="6">
    <source>
        <dbReference type="Pfam" id="PF22916"/>
    </source>
</evidence>
<feature type="domain" description="UTP25 C-terminal" evidence="5">
    <location>
        <begin position="267"/>
        <end position="342"/>
    </location>
</feature>
<dbReference type="InterPro" id="IPR010678">
    <property type="entry name" value="UTP25"/>
</dbReference>
<sequence>MQLNHIFRARDLVKKNESKISKLSDGETPDDRFRDRGFTSPKVLILLPLRSVAFRVVNRLIQLTPEAHRGTVEHHGRFNDEFGCEEEPDEKDDDGKPSKPRDWEPLFGERNNDDTFVLGIKYTRKSIRLYNDFITSDMIIDSPLGLQLALGKEKDKKRLRKEDNKKVVLDYLSSIEVFGMDHADVMYMQNWKHVQTVLTKLNVQSSGHHNTDVNRVRLMYLDGHARFYRQSIILSSYLTPDINALFNEHCLNYKGKIKLECEHKGVLHEVLHNVCQFMKKIDADSMQQAEHARFEYFAKKIFPRIKDSVQGGQMIFMSSNAELTMLSKFLRSHKASFCIVNE</sequence>
<protein>
    <submittedName>
        <fullName evidence="7">Uncharacterized protein</fullName>
    </submittedName>
</protein>
<proteinExistence type="inferred from homology"/>
<name>A0A0D3AMX1_BRAOL</name>
<keyword evidence="3" id="KW-0539">Nucleus</keyword>
<reference evidence="7 8" key="1">
    <citation type="journal article" date="2014" name="Genome Biol.">
        <title>Transcriptome and methylome profiling reveals relics of genome dominance in the mesopolyploid Brassica oleracea.</title>
        <authorList>
            <person name="Parkin I.A."/>
            <person name="Koh C."/>
            <person name="Tang H."/>
            <person name="Robinson S.J."/>
            <person name="Kagale S."/>
            <person name="Clarke W.E."/>
            <person name="Town C.D."/>
            <person name="Nixon J."/>
            <person name="Krishnakumar V."/>
            <person name="Bidwell S.L."/>
            <person name="Denoeud F."/>
            <person name="Belcram H."/>
            <person name="Links M.G."/>
            <person name="Just J."/>
            <person name="Clarke C."/>
            <person name="Bender T."/>
            <person name="Huebert T."/>
            <person name="Mason A.S."/>
            <person name="Pires J.C."/>
            <person name="Barker G."/>
            <person name="Moore J."/>
            <person name="Walley P.G."/>
            <person name="Manoli S."/>
            <person name="Batley J."/>
            <person name="Edwards D."/>
            <person name="Nelson M.N."/>
            <person name="Wang X."/>
            <person name="Paterson A.H."/>
            <person name="King G."/>
            <person name="Bancroft I."/>
            <person name="Chalhoub B."/>
            <person name="Sharpe A.G."/>
        </authorList>
    </citation>
    <scope>NUCLEOTIDE SEQUENCE</scope>
    <source>
        <strain evidence="7 8">cv. TO1000</strain>
    </source>
</reference>
<dbReference type="OMA" id="HIFRARD"/>
<dbReference type="GO" id="GO:0000462">
    <property type="term" value="P:maturation of SSU-rRNA from tricistronic rRNA transcript (SSU-rRNA, 5.8S rRNA, LSU-rRNA)"/>
    <property type="evidence" value="ECO:0007669"/>
    <property type="project" value="TreeGrafter"/>
</dbReference>
<dbReference type="GO" id="GO:0019843">
    <property type="term" value="F:rRNA binding"/>
    <property type="evidence" value="ECO:0007669"/>
    <property type="project" value="TreeGrafter"/>
</dbReference>
<reference evidence="7" key="2">
    <citation type="submission" date="2015-03" db="UniProtKB">
        <authorList>
            <consortium name="EnsemblPlants"/>
        </authorList>
    </citation>
    <scope>IDENTIFICATION</scope>
</reference>
<keyword evidence="8" id="KW-1185">Reference proteome</keyword>
<dbReference type="eggNOG" id="KOG2340">
    <property type="taxonomic scope" value="Eukaryota"/>
</dbReference>
<dbReference type="Pfam" id="PF22916">
    <property type="entry name" value="UTP25_NTPase-like"/>
    <property type="match status" value="1"/>
</dbReference>
<feature type="compositionally biased region" description="Basic and acidic residues" evidence="4">
    <location>
        <begin position="93"/>
        <end position="104"/>
    </location>
</feature>
<evidence type="ECO:0000313" key="8">
    <source>
        <dbReference type="Proteomes" id="UP000032141"/>
    </source>
</evidence>
<feature type="domain" description="UTP25 NTP hydrolase-like" evidence="6">
    <location>
        <begin position="3"/>
        <end position="257"/>
    </location>
</feature>
<evidence type="ECO:0000256" key="4">
    <source>
        <dbReference type="SAM" id="MobiDB-lite"/>
    </source>
</evidence>
<dbReference type="Proteomes" id="UP000032141">
    <property type="component" value="Chromosome C2"/>
</dbReference>
<organism evidence="7 8">
    <name type="scientific">Brassica oleracea var. oleracea</name>
    <dbReference type="NCBI Taxonomy" id="109376"/>
    <lineage>
        <taxon>Eukaryota</taxon>
        <taxon>Viridiplantae</taxon>
        <taxon>Streptophyta</taxon>
        <taxon>Embryophyta</taxon>
        <taxon>Tracheophyta</taxon>
        <taxon>Spermatophyta</taxon>
        <taxon>Magnoliopsida</taxon>
        <taxon>eudicotyledons</taxon>
        <taxon>Gunneridae</taxon>
        <taxon>Pentapetalae</taxon>
        <taxon>rosids</taxon>
        <taxon>malvids</taxon>
        <taxon>Brassicales</taxon>
        <taxon>Brassicaceae</taxon>
        <taxon>Brassiceae</taxon>
        <taxon>Brassica</taxon>
    </lineage>
</organism>
<evidence type="ECO:0000256" key="1">
    <source>
        <dbReference type="ARBA" id="ARBA00004604"/>
    </source>
</evidence>
<dbReference type="EnsemblPlants" id="Bo2g048310.1">
    <property type="protein sequence ID" value="Bo2g048310.1"/>
    <property type="gene ID" value="Bo2g048310"/>
</dbReference>
<dbReference type="STRING" id="109376.A0A0D3AMX1"/>
<evidence type="ECO:0000259" key="5">
    <source>
        <dbReference type="Pfam" id="PF06862"/>
    </source>
</evidence>
<comment type="subcellular location">
    <subcellularLocation>
        <location evidence="1">Nucleus</location>
        <location evidence="1">Nucleolus</location>
    </subcellularLocation>
</comment>
<dbReference type="GO" id="GO:0034511">
    <property type="term" value="F:U3 snoRNA binding"/>
    <property type="evidence" value="ECO:0007669"/>
    <property type="project" value="InterPro"/>
</dbReference>
<evidence type="ECO:0000313" key="7">
    <source>
        <dbReference type="EnsemblPlants" id="Bo2g048310.1"/>
    </source>
</evidence>
<dbReference type="GO" id="GO:0032040">
    <property type="term" value="C:small-subunit processome"/>
    <property type="evidence" value="ECO:0007669"/>
    <property type="project" value="TreeGrafter"/>
</dbReference>
<dbReference type="InterPro" id="IPR053940">
    <property type="entry name" value="UTP25_NTPase-like"/>
</dbReference>
<dbReference type="Pfam" id="PF06862">
    <property type="entry name" value="Utp25_C"/>
    <property type="match status" value="1"/>
</dbReference>
<comment type="similarity">
    <text evidence="2">Belongs to the UTP25 family.</text>
</comment>
<accession>A0A0D3AMX1</accession>
<evidence type="ECO:0000256" key="3">
    <source>
        <dbReference type="ARBA" id="ARBA00023242"/>
    </source>
</evidence>
<dbReference type="HOGENOM" id="CLU_018705_3_1_1"/>
<dbReference type="PANTHER" id="PTHR12933">
    <property type="entry name" value="ORF PROTEIN-RELATED"/>
    <property type="match status" value="1"/>
</dbReference>
<evidence type="ECO:0000256" key="2">
    <source>
        <dbReference type="ARBA" id="ARBA00009223"/>
    </source>
</evidence>
<dbReference type="PANTHER" id="PTHR12933:SF0">
    <property type="entry name" value="U3 SMALL NUCLEOLAR RNA-ASSOCIATED PROTEIN 25 HOMOLOG"/>
    <property type="match status" value="1"/>
</dbReference>